<keyword evidence="2" id="KW-0732">Signal</keyword>
<dbReference type="OrthoDB" id="961693at2"/>
<feature type="compositionally biased region" description="Low complexity" evidence="1">
    <location>
        <begin position="52"/>
        <end position="68"/>
    </location>
</feature>
<evidence type="ECO:0000313" key="4">
    <source>
        <dbReference type="EMBL" id="AQG78504.1"/>
    </source>
</evidence>
<feature type="domain" description="Outer membrane protein beta-barrel" evidence="3">
    <location>
        <begin position="96"/>
        <end position="257"/>
    </location>
</feature>
<reference evidence="4 5" key="1">
    <citation type="submission" date="2016-01" db="EMBL/GenBank/DDBJ databases">
        <authorList>
            <person name="Oliw E.H."/>
        </authorList>
    </citation>
    <scope>NUCLEOTIDE SEQUENCE [LARGE SCALE GENOMIC DNA]</scope>
    <source>
        <strain evidence="4 5">DY10</strain>
    </source>
</reference>
<dbReference type="AlphaFoldDB" id="A0A1P9WSZ1"/>
<name>A0A1P9WSZ1_9BACT</name>
<gene>
    <name evidence="4" type="ORF">AWR27_03595</name>
</gene>
<feature type="region of interest" description="Disordered" evidence="1">
    <location>
        <begin position="21"/>
        <end position="102"/>
    </location>
</feature>
<dbReference type="Proteomes" id="UP000187941">
    <property type="component" value="Chromosome"/>
</dbReference>
<evidence type="ECO:0000259" key="3">
    <source>
        <dbReference type="Pfam" id="PF13568"/>
    </source>
</evidence>
<feature type="compositionally biased region" description="Low complexity" evidence="1">
    <location>
        <begin position="21"/>
        <end position="41"/>
    </location>
</feature>
<dbReference type="EMBL" id="CP014263">
    <property type="protein sequence ID" value="AQG78504.1"/>
    <property type="molecule type" value="Genomic_DNA"/>
</dbReference>
<accession>A0A1P9WSZ1</accession>
<feature type="chain" id="PRO_5012456266" description="Outer membrane protein beta-barrel domain-containing protein" evidence="2">
    <location>
        <begin position="21"/>
        <end position="282"/>
    </location>
</feature>
<keyword evidence="5" id="KW-1185">Reference proteome</keyword>
<dbReference type="STRING" id="1178516.AWR27_03595"/>
<sequence length="282" mass="29827">MKTPYFLATLISLTTSFSLAQTRPVTPPSSTTQPTSTNRQQELYDQYHGITKKPAAPATPVQQPTRQPSRPAEPPKPQPVEDMASRQPQAAPRSSDGSASGVRIGVRGGVTYQIFTETVTGIEPGVGFVGGLVLNFGAGTFSFQPEINYTRYAATVKIPDIFTGQVITTKNAADVVEIPLLLKIASGTANSTRFFVNVGPYASYLLNTSVDGKNQSLDGREGRFSFGAALGVGTALKTGPGHLTVEVRGLYPLGNSDGGFSTDSRVIPVQATLGYVFPLGGR</sequence>
<dbReference type="KEGG" id="smon:AWR27_03595"/>
<feature type="signal peptide" evidence="2">
    <location>
        <begin position="1"/>
        <end position="20"/>
    </location>
</feature>
<dbReference type="Pfam" id="PF13568">
    <property type="entry name" value="OMP_b-brl_2"/>
    <property type="match status" value="1"/>
</dbReference>
<dbReference type="RefSeq" id="WP_077129944.1">
    <property type="nucleotide sequence ID" value="NZ_CP014263.1"/>
</dbReference>
<evidence type="ECO:0000313" key="5">
    <source>
        <dbReference type="Proteomes" id="UP000187941"/>
    </source>
</evidence>
<evidence type="ECO:0000256" key="2">
    <source>
        <dbReference type="SAM" id="SignalP"/>
    </source>
</evidence>
<organism evidence="4 5">
    <name type="scientific">Spirosoma montaniterrae</name>
    <dbReference type="NCBI Taxonomy" id="1178516"/>
    <lineage>
        <taxon>Bacteria</taxon>
        <taxon>Pseudomonadati</taxon>
        <taxon>Bacteroidota</taxon>
        <taxon>Cytophagia</taxon>
        <taxon>Cytophagales</taxon>
        <taxon>Cytophagaceae</taxon>
        <taxon>Spirosoma</taxon>
    </lineage>
</organism>
<proteinExistence type="predicted"/>
<evidence type="ECO:0000256" key="1">
    <source>
        <dbReference type="SAM" id="MobiDB-lite"/>
    </source>
</evidence>
<dbReference type="InterPro" id="IPR025665">
    <property type="entry name" value="Beta-barrel_OMP_2"/>
</dbReference>
<protein>
    <recommendedName>
        <fullName evidence="3">Outer membrane protein beta-barrel domain-containing protein</fullName>
    </recommendedName>
</protein>